<dbReference type="EMBL" id="BGZP01000007">
    <property type="protein sequence ID" value="GBR77602.1"/>
    <property type="molecule type" value="Genomic_DNA"/>
</dbReference>
<evidence type="ECO:0000313" key="2">
    <source>
        <dbReference type="Proteomes" id="UP000282196"/>
    </source>
</evidence>
<proteinExistence type="predicted"/>
<gene>
    <name evidence="1" type="ORF">RDn1_261</name>
</gene>
<reference evidence="1 2" key="1">
    <citation type="journal article" date="2019" name="ISME J.">
        <title>Genome analyses of uncultured TG2/ZB3 bacteria in 'Margulisbacteria' specifically attached to ectosymbiotic spirochetes of protists in the termite gut.</title>
        <authorList>
            <person name="Utami Y.D."/>
            <person name="Kuwahara H."/>
            <person name="Igai K."/>
            <person name="Murakami T."/>
            <person name="Sugaya K."/>
            <person name="Morikawa T."/>
            <person name="Nagura Y."/>
            <person name="Yuki M."/>
            <person name="Deevong P."/>
            <person name="Inoue T."/>
            <person name="Kihara K."/>
            <person name="Lo N."/>
            <person name="Yamada A."/>
            <person name="Ohkuma M."/>
            <person name="Hongoh Y."/>
        </authorList>
    </citation>
    <scope>NUCLEOTIDE SEQUENCE [LARGE SCALE GENOMIC DNA]</scope>
    <source>
        <strain evidence="1">RsDinE6-01</strain>
    </source>
</reference>
<dbReference type="PANTHER" id="PTHR40275:SF1">
    <property type="entry name" value="SSL7038 PROTEIN"/>
    <property type="match status" value="1"/>
</dbReference>
<dbReference type="PANTHER" id="PTHR40275">
    <property type="entry name" value="SSL7038 PROTEIN"/>
    <property type="match status" value="1"/>
</dbReference>
<evidence type="ECO:0000313" key="1">
    <source>
        <dbReference type="EMBL" id="GBR77602.1"/>
    </source>
</evidence>
<keyword evidence="2" id="KW-1185">Reference proteome</keyword>
<organism evidence="1 2">
    <name type="scientific">Candidatus Termititenax dinenymphae</name>
    <dbReference type="NCBI Taxonomy" id="2218523"/>
    <lineage>
        <taxon>Bacteria</taxon>
        <taxon>Bacillati</taxon>
        <taxon>Candidatus Margulisiibacteriota</taxon>
        <taxon>Candidatus Termititenacia</taxon>
        <taxon>Candidatus Termititenacales</taxon>
        <taxon>Candidatus Termititenacaceae</taxon>
        <taxon>Candidatus Termititenax</taxon>
    </lineage>
</organism>
<protein>
    <submittedName>
        <fullName evidence="1">Helix turn helix XRE family-like proteins</fullName>
    </submittedName>
</protein>
<dbReference type="InterPro" id="IPR014057">
    <property type="entry name" value="HI1420"/>
</dbReference>
<dbReference type="NCBIfam" id="TIGR02684">
    <property type="entry name" value="dnstrm_HI1420"/>
    <property type="match status" value="1"/>
</dbReference>
<dbReference type="Pfam" id="PF21716">
    <property type="entry name" value="dnstrm_HI1420"/>
    <property type="match status" value="1"/>
</dbReference>
<dbReference type="Proteomes" id="UP000282196">
    <property type="component" value="Unassembled WGS sequence"/>
</dbReference>
<accession>A0A388TKN3</accession>
<comment type="caution">
    <text evidence="1">The sequence shown here is derived from an EMBL/GenBank/DDBJ whole genome shotgun (WGS) entry which is preliminary data.</text>
</comment>
<name>A0A388TKN3_9BACT</name>
<sequence>MIKFTKWDILDYLKTEDDVNRYLAVAFEEGDPDFITVALGDAAKARGLMSKAAKKAGVARESLYHSLSKKGSPGFKTVMSVVNSLGYKLTLVPAK</sequence>
<dbReference type="AlphaFoldDB" id="A0A388TKN3"/>